<dbReference type="SUPFAM" id="SSF53850">
    <property type="entry name" value="Periplasmic binding protein-like II"/>
    <property type="match status" value="1"/>
</dbReference>
<dbReference type="Pfam" id="PF01547">
    <property type="entry name" value="SBP_bac_1"/>
    <property type="match status" value="1"/>
</dbReference>
<protein>
    <submittedName>
        <fullName evidence="2">Sugar ABC transporter substrate-binding protein</fullName>
    </submittedName>
</protein>
<dbReference type="CDD" id="cd13585">
    <property type="entry name" value="PBP2_TMBP_like"/>
    <property type="match status" value="1"/>
</dbReference>
<proteinExistence type="predicted"/>
<evidence type="ECO:0000313" key="3">
    <source>
        <dbReference type="Proteomes" id="UP001199296"/>
    </source>
</evidence>
<feature type="signal peptide" evidence="1">
    <location>
        <begin position="1"/>
        <end position="24"/>
    </location>
</feature>
<dbReference type="Proteomes" id="UP001199296">
    <property type="component" value="Unassembled WGS sequence"/>
</dbReference>
<dbReference type="InterPro" id="IPR050490">
    <property type="entry name" value="Bact_solute-bd_prot1"/>
</dbReference>
<dbReference type="AlphaFoldDB" id="A0AAW4WW61"/>
<name>A0AAW4WW61_9FIRM</name>
<dbReference type="RefSeq" id="WP_229343542.1">
    <property type="nucleotide sequence ID" value="NZ_JAJFAT010000002.1"/>
</dbReference>
<sequence length="410" mass="45858">MFKKTKVLWVLMVLILAFSLNVGAETIELDVWVVRDNYQIDLTEWNEANPNIEINFEVVPWEQALNRLIMSASSNRAPDVAVLDRPWVGTLGGLGHLTPLDSYIDDYYTEDELNDYIEASWEFAQYDGTTYAMPFTVFGRALFYRADWFEEAGLDAPETWEDVVEAGKVFTDPAQDKWGLSVRGIRDDGTTQGWLPIFAAMGGEFDGQAPQINSEAGIKALELYRDLVYDAEIMSPETVIFGSGEARGLFLSGNAAMAIMGSHIAPAVVNNGIEYGDFKMTHIPVPEAGMEKRNVATGFQWAVHEQSEHKDAAFEFIKYATDTAGQFEFNVDYMEAVRLSVYDIPEYREEKPWVDFILDDMEGFSAIPAAPQYSQMSQAIQNGLQEMLNNSNADAEAVAAEIQAVIDSLF</sequence>
<organism evidence="2 3">
    <name type="scientific">Halanaerobium polyolivorans</name>
    <dbReference type="NCBI Taxonomy" id="2886943"/>
    <lineage>
        <taxon>Bacteria</taxon>
        <taxon>Bacillati</taxon>
        <taxon>Bacillota</taxon>
        <taxon>Clostridia</taxon>
        <taxon>Halanaerobiales</taxon>
        <taxon>Halanaerobiaceae</taxon>
        <taxon>Halanaerobium</taxon>
    </lineage>
</organism>
<dbReference type="Gene3D" id="3.40.190.10">
    <property type="entry name" value="Periplasmic binding protein-like II"/>
    <property type="match status" value="2"/>
</dbReference>
<accession>A0AAW4WW61</accession>
<reference evidence="2 3" key="1">
    <citation type="submission" date="2021-10" db="EMBL/GenBank/DDBJ databases">
        <authorList>
            <person name="Grouzdev D.S."/>
            <person name="Pantiukh K.S."/>
            <person name="Krutkina M.S."/>
        </authorList>
    </citation>
    <scope>NUCLEOTIDE SEQUENCE [LARGE SCALE GENOMIC DNA]</scope>
    <source>
        <strain evidence="2 3">Z-7514</strain>
    </source>
</reference>
<dbReference type="PANTHER" id="PTHR43649">
    <property type="entry name" value="ARABINOSE-BINDING PROTEIN-RELATED"/>
    <property type="match status" value="1"/>
</dbReference>
<keyword evidence="3" id="KW-1185">Reference proteome</keyword>
<keyword evidence="1" id="KW-0732">Signal</keyword>
<evidence type="ECO:0000313" key="2">
    <source>
        <dbReference type="EMBL" id="MCC3144056.1"/>
    </source>
</evidence>
<comment type="caution">
    <text evidence="2">The sequence shown here is derived from an EMBL/GenBank/DDBJ whole genome shotgun (WGS) entry which is preliminary data.</text>
</comment>
<gene>
    <name evidence="2" type="ORF">LJ207_01835</name>
</gene>
<evidence type="ECO:0000256" key="1">
    <source>
        <dbReference type="SAM" id="SignalP"/>
    </source>
</evidence>
<dbReference type="PANTHER" id="PTHR43649:SF12">
    <property type="entry name" value="DIACETYLCHITOBIOSE BINDING PROTEIN DASA"/>
    <property type="match status" value="1"/>
</dbReference>
<feature type="chain" id="PRO_5043845757" evidence="1">
    <location>
        <begin position="25"/>
        <end position="410"/>
    </location>
</feature>
<dbReference type="InterPro" id="IPR006059">
    <property type="entry name" value="SBP"/>
</dbReference>
<dbReference type="EMBL" id="JAJFAT010000002">
    <property type="protein sequence ID" value="MCC3144056.1"/>
    <property type="molecule type" value="Genomic_DNA"/>
</dbReference>